<keyword evidence="4" id="KW-1185">Reference proteome</keyword>
<dbReference type="HOGENOM" id="CLU_1235193_0_0_1"/>
<feature type="transmembrane region" description="Helical" evidence="2">
    <location>
        <begin position="205"/>
        <end position="223"/>
    </location>
</feature>
<organism evidence="3 4">
    <name type="scientific">Jaapia argillacea MUCL 33604</name>
    <dbReference type="NCBI Taxonomy" id="933084"/>
    <lineage>
        <taxon>Eukaryota</taxon>
        <taxon>Fungi</taxon>
        <taxon>Dikarya</taxon>
        <taxon>Basidiomycota</taxon>
        <taxon>Agaricomycotina</taxon>
        <taxon>Agaricomycetes</taxon>
        <taxon>Agaricomycetidae</taxon>
        <taxon>Jaapiales</taxon>
        <taxon>Jaapiaceae</taxon>
        <taxon>Jaapia</taxon>
    </lineage>
</organism>
<gene>
    <name evidence="3" type="ORF">JAAARDRAFT_198133</name>
</gene>
<dbReference type="Proteomes" id="UP000027265">
    <property type="component" value="Unassembled WGS sequence"/>
</dbReference>
<keyword evidence="2" id="KW-0472">Membrane</keyword>
<reference evidence="4" key="1">
    <citation type="journal article" date="2014" name="Proc. Natl. Acad. Sci. U.S.A.">
        <title>Extensive sampling of basidiomycete genomes demonstrates inadequacy of the white-rot/brown-rot paradigm for wood decay fungi.</title>
        <authorList>
            <person name="Riley R."/>
            <person name="Salamov A.A."/>
            <person name="Brown D.W."/>
            <person name="Nagy L.G."/>
            <person name="Floudas D."/>
            <person name="Held B.W."/>
            <person name="Levasseur A."/>
            <person name="Lombard V."/>
            <person name="Morin E."/>
            <person name="Otillar R."/>
            <person name="Lindquist E.A."/>
            <person name="Sun H."/>
            <person name="LaButti K.M."/>
            <person name="Schmutz J."/>
            <person name="Jabbour D."/>
            <person name="Luo H."/>
            <person name="Baker S.E."/>
            <person name="Pisabarro A.G."/>
            <person name="Walton J.D."/>
            <person name="Blanchette R.A."/>
            <person name="Henrissat B."/>
            <person name="Martin F."/>
            <person name="Cullen D."/>
            <person name="Hibbett D.S."/>
            <person name="Grigoriev I.V."/>
        </authorList>
    </citation>
    <scope>NUCLEOTIDE SEQUENCE [LARGE SCALE GENOMIC DNA]</scope>
    <source>
        <strain evidence="4">MUCL 33604</strain>
    </source>
</reference>
<dbReference type="EMBL" id="KL197739">
    <property type="protein sequence ID" value="KDQ52485.1"/>
    <property type="molecule type" value="Genomic_DNA"/>
</dbReference>
<evidence type="ECO:0000256" key="2">
    <source>
        <dbReference type="SAM" id="Phobius"/>
    </source>
</evidence>
<proteinExistence type="predicted"/>
<evidence type="ECO:0000313" key="3">
    <source>
        <dbReference type="EMBL" id="KDQ52485.1"/>
    </source>
</evidence>
<evidence type="ECO:0000313" key="4">
    <source>
        <dbReference type="Proteomes" id="UP000027265"/>
    </source>
</evidence>
<dbReference type="OrthoDB" id="3357029at2759"/>
<keyword evidence="2" id="KW-1133">Transmembrane helix</keyword>
<keyword evidence="2" id="KW-0812">Transmembrane</keyword>
<dbReference type="AlphaFoldDB" id="A0A067PF85"/>
<protein>
    <submittedName>
        <fullName evidence="3">Uncharacterized protein</fullName>
    </submittedName>
</protein>
<feature type="region of interest" description="Disordered" evidence="1">
    <location>
        <begin position="25"/>
        <end position="54"/>
    </location>
</feature>
<sequence length="224" mass="24661">MEEASRRTNVDDGFHAEYCSAQLTLTPVRRVPTKEGERDPSNSEAPTRAPQPSDRRRITSLVLVPTTFVVILTAGLATLFLLWLATHRISGGKTLIQEGAFIVNEGTKAGKPNDAQFWGLTISAITSHFISIATPLAMTLLSYRIAASWIASQRTLARETRTLPPTPLQYGLLNRLLGSGSIFALWDSATYLLRRDPIRPVVPNILRTSFFFGLIIYALTHAVG</sequence>
<feature type="transmembrane region" description="Helical" evidence="2">
    <location>
        <begin position="61"/>
        <end position="85"/>
    </location>
</feature>
<accession>A0A067PF85</accession>
<feature type="transmembrane region" description="Helical" evidence="2">
    <location>
        <begin position="129"/>
        <end position="151"/>
    </location>
</feature>
<name>A0A067PF85_9AGAM</name>
<evidence type="ECO:0000256" key="1">
    <source>
        <dbReference type="SAM" id="MobiDB-lite"/>
    </source>
</evidence>
<feature type="compositionally biased region" description="Basic and acidic residues" evidence="1">
    <location>
        <begin position="32"/>
        <end position="41"/>
    </location>
</feature>
<dbReference type="STRING" id="933084.A0A067PF85"/>
<dbReference type="InParanoid" id="A0A067PF85"/>